<dbReference type="PROSITE" id="PS50850">
    <property type="entry name" value="MFS"/>
    <property type="match status" value="1"/>
</dbReference>
<feature type="compositionally biased region" description="Basic and acidic residues" evidence="7">
    <location>
        <begin position="490"/>
        <end position="499"/>
    </location>
</feature>
<keyword evidence="4 8" id="KW-1133">Transmembrane helix</keyword>
<feature type="transmembrane region" description="Helical" evidence="8">
    <location>
        <begin position="129"/>
        <end position="149"/>
    </location>
</feature>
<feature type="compositionally biased region" description="Polar residues" evidence="7">
    <location>
        <begin position="480"/>
        <end position="489"/>
    </location>
</feature>
<feature type="transmembrane region" description="Helical" evidence="8">
    <location>
        <begin position="358"/>
        <end position="379"/>
    </location>
</feature>
<reference evidence="10" key="1">
    <citation type="submission" date="2020-01" db="EMBL/GenBank/DDBJ databases">
        <title>Identification and distribution of gene clusters putatively required for synthesis of sphingolipid metabolism inhibitors in phylogenetically diverse species of the filamentous fungus Fusarium.</title>
        <authorList>
            <person name="Kim H.-S."/>
            <person name="Busman M."/>
            <person name="Brown D.W."/>
            <person name="Divon H."/>
            <person name="Uhlig S."/>
            <person name="Proctor R.H."/>
        </authorList>
    </citation>
    <scope>NUCLEOTIDE SEQUENCE</scope>
    <source>
        <strain evidence="10">NRRL 53441</strain>
    </source>
</reference>
<feature type="transmembrane region" description="Helical" evidence="8">
    <location>
        <begin position="192"/>
        <end position="212"/>
    </location>
</feature>
<dbReference type="PANTHER" id="PTHR43791:SF62">
    <property type="entry name" value="MAJOR FACILITATOR SUPERFAMILY (MFS) PROFILE DOMAIN-CONTAINING PROTEIN"/>
    <property type="match status" value="1"/>
</dbReference>
<evidence type="ECO:0000313" key="10">
    <source>
        <dbReference type="EMBL" id="KAF4456899.1"/>
    </source>
</evidence>
<name>A0A8H4NZG0_9HYPO</name>
<dbReference type="FunFam" id="1.20.1250.20:FF:000013">
    <property type="entry name" value="MFS general substrate transporter"/>
    <property type="match status" value="1"/>
</dbReference>
<keyword evidence="3 8" id="KW-0812">Transmembrane</keyword>
<dbReference type="OrthoDB" id="2250022at2759"/>
<feature type="compositionally biased region" description="Low complexity" evidence="7">
    <location>
        <begin position="505"/>
        <end position="514"/>
    </location>
</feature>
<proteinExistence type="predicted"/>
<dbReference type="Gene3D" id="1.20.1250.20">
    <property type="entry name" value="MFS general substrate transporter like domains"/>
    <property type="match status" value="2"/>
</dbReference>
<protein>
    <recommendedName>
        <fullName evidence="9">Major facilitator superfamily (MFS) profile domain-containing protein</fullName>
    </recommendedName>
</protein>
<keyword evidence="5 8" id="KW-0472">Membrane</keyword>
<keyword evidence="6" id="KW-0325">Glycoprotein</keyword>
<keyword evidence="2" id="KW-0813">Transport</keyword>
<evidence type="ECO:0000259" key="9">
    <source>
        <dbReference type="PROSITE" id="PS50850"/>
    </source>
</evidence>
<feature type="transmembrane region" description="Helical" evidence="8">
    <location>
        <begin position="417"/>
        <end position="438"/>
    </location>
</feature>
<dbReference type="AlphaFoldDB" id="A0A8H4NZG0"/>
<feature type="transmembrane region" description="Helical" evidence="8">
    <location>
        <begin position="326"/>
        <end position="346"/>
    </location>
</feature>
<feature type="transmembrane region" description="Helical" evidence="8">
    <location>
        <begin position="155"/>
        <end position="180"/>
    </location>
</feature>
<dbReference type="InterPro" id="IPR020846">
    <property type="entry name" value="MFS_dom"/>
</dbReference>
<dbReference type="InterPro" id="IPR036259">
    <property type="entry name" value="MFS_trans_sf"/>
</dbReference>
<dbReference type="Proteomes" id="UP000605986">
    <property type="component" value="Unassembled WGS sequence"/>
</dbReference>
<dbReference type="GO" id="GO:0016020">
    <property type="term" value="C:membrane"/>
    <property type="evidence" value="ECO:0007669"/>
    <property type="project" value="UniProtKB-SubCell"/>
</dbReference>
<dbReference type="PANTHER" id="PTHR43791">
    <property type="entry name" value="PERMEASE-RELATED"/>
    <property type="match status" value="1"/>
</dbReference>
<accession>A0A8H4NZG0</accession>
<evidence type="ECO:0000256" key="3">
    <source>
        <dbReference type="ARBA" id="ARBA00022692"/>
    </source>
</evidence>
<dbReference type="Pfam" id="PF07690">
    <property type="entry name" value="MFS_1"/>
    <property type="match status" value="1"/>
</dbReference>
<dbReference type="InterPro" id="IPR011701">
    <property type="entry name" value="MFS"/>
</dbReference>
<feature type="transmembrane region" description="Helical" evidence="8">
    <location>
        <begin position="224"/>
        <end position="247"/>
    </location>
</feature>
<evidence type="ECO:0000313" key="11">
    <source>
        <dbReference type="Proteomes" id="UP000605986"/>
    </source>
</evidence>
<dbReference type="GO" id="GO:0022857">
    <property type="term" value="F:transmembrane transporter activity"/>
    <property type="evidence" value="ECO:0007669"/>
    <property type="project" value="InterPro"/>
</dbReference>
<comment type="caution">
    <text evidence="10">The sequence shown here is derived from an EMBL/GenBank/DDBJ whole genome shotgun (WGS) entry which is preliminary data.</text>
</comment>
<evidence type="ECO:0000256" key="1">
    <source>
        <dbReference type="ARBA" id="ARBA00004141"/>
    </source>
</evidence>
<feature type="transmembrane region" description="Helical" evidence="8">
    <location>
        <begin position="450"/>
        <end position="471"/>
    </location>
</feature>
<evidence type="ECO:0000256" key="8">
    <source>
        <dbReference type="SAM" id="Phobius"/>
    </source>
</evidence>
<feature type="region of interest" description="Disordered" evidence="7">
    <location>
        <begin position="1"/>
        <end position="26"/>
    </location>
</feature>
<evidence type="ECO:0000256" key="4">
    <source>
        <dbReference type="ARBA" id="ARBA00022989"/>
    </source>
</evidence>
<feature type="domain" description="Major facilitator superfamily (MFS) profile" evidence="9">
    <location>
        <begin position="62"/>
        <end position="477"/>
    </location>
</feature>
<dbReference type="EMBL" id="JAADJG010000044">
    <property type="protein sequence ID" value="KAF4456899.1"/>
    <property type="molecule type" value="Genomic_DNA"/>
</dbReference>
<dbReference type="SUPFAM" id="SSF103473">
    <property type="entry name" value="MFS general substrate transporter"/>
    <property type="match status" value="1"/>
</dbReference>
<evidence type="ECO:0000256" key="2">
    <source>
        <dbReference type="ARBA" id="ARBA00022448"/>
    </source>
</evidence>
<feature type="region of interest" description="Disordered" evidence="7">
    <location>
        <begin position="480"/>
        <end position="532"/>
    </location>
</feature>
<evidence type="ECO:0000256" key="6">
    <source>
        <dbReference type="ARBA" id="ARBA00023180"/>
    </source>
</evidence>
<organism evidence="10 11">
    <name type="scientific">Fusarium austroafricanum</name>
    <dbReference type="NCBI Taxonomy" id="2364996"/>
    <lineage>
        <taxon>Eukaryota</taxon>
        <taxon>Fungi</taxon>
        <taxon>Dikarya</taxon>
        <taxon>Ascomycota</taxon>
        <taxon>Pezizomycotina</taxon>
        <taxon>Sordariomycetes</taxon>
        <taxon>Hypocreomycetidae</taxon>
        <taxon>Hypocreales</taxon>
        <taxon>Nectriaceae</taxon>
        <taxon>Fusarium</taxon>
        <taxon>Fusarium concolor species complex</taxon>
    </lineage>
</organism>
<gene>
    <name evidence="10" type="ORF">F53441_1110</name>
</gene>
<dbReference type="FunFam" id="1.20.1250.20:FF:000057">
    <property type="entry name" value="MFS general substrate transporter"/>
    <property type="match status" value="1"/>
</dbReference>
<evidence type="ECO:0000256" key="5">
    <source>
        <dbReference type="ARBA" id="ARBA00023136"/>
    </source>
</evidence>
<comment type="subcellular location">
    <subcellularLocation>
        <location evidence="1">Membrane</location>
        <topology evidence="1">Multi-pass membrane protein</topology>
    </subcellularLocation>
</comment>
<keyword evidence="11" id="KW-1185">Reference proteome</keyword>
<sequence>MTTDPKHGSIDQKPEDNFVEMSNRDPTEKADVFIDTEADYSGAVKKTDPAEIRLVRKLDLRIMPTLWAMYFLNYLDRNAIAQARLNGLEDDLHLKGTQYNTCISILFVGYLLMQIPSNMLISSKRVRPSLYMSVCMMGWSVVSACTALVKDYRGLVVVRFLLGVAEAPFYPGALYLLAIFYTRKEIATRISILYSGNIFATSFSGLIAAATFGTIDGYHGLKGWQWLFIIECALTFAVAIIGIFTLADSPLTTRWLSEEERQLAHNRMLRDTVGFEESKGVRAGFSQAIRDPRLWLFCFIQNMHLSACSFNNFFPTVVGSLGFNDTITLVLICPPYLVSGFFGYVAGWSSGRFNERTWHITAGMGMALVGYIISCVALNTPARYIACFLFASGAYAVNSMILGWVSATLGSTPEKKSVSLSIVNVFANASYIYTAYLYPKSDSPRYLIGMASNAGFATMCIASTWAMRLWLVQTNKKLNQGGNTSATRNTSREEHHRQVLESPARSRSSGSSFGRGRHQEIPPRNRRHRMPEDTIEVRNTIDGRVEIQINFMDLPCTACIFMMPQDAVGYINLTRACEYRQIQLRTELLDIARNLRDTPPDVQSDQEFLVLLRQYVANCHRLLQAELLLHCANRWPEEFDNEIL</sequence>
<feature type="transmembrane region" description="Helical" evidence="8">
    <location>
        <begin position="385"/>
        <end position="405"/>
    </location>
</feature>
<evidence type="ECO:0000256" key="7">
    <source>
        <dbReference type="SAM" id="MobiDB-lite"/>
    </source>
</evidence>